<dbReference type="Ensembl" id="ENSPNAT00000000713.2">
    <property type="protein sequence ID" value="ENSPNAP00000028147.1"/>
    <property type="gene ID" value="ENSPNAG00000013757.2"/>
</dbReference>
<dbReference type="Proteomes" id="UP001501920">
    <property type="component" value="Chromosome 14"/>
</dbReference>
<reference evidence="3" key="2">
    <citation type="submission" date="2025-08" db="UniProtKB">
        <authorList>
            <consortium name="Ensembl"/>
        </authorList>
    </citation>
    <scope>IDENTIFICATION</scope>
</reference>
<feature type="region of interest" description="Disordered" evidence="1">
    <location>
        <begin position="1"/>
        <end position="24"/>
    </location>
</feature>
<protein>
    <recommendedName>
        <fullName evidence="2">DUF4587 domain-containing protein</fullName>
    </recommendedName>
</protein>
<organism evidence="3 4">
    <name type="scientific">Pygocentrus nattereri</name>
    <name type="common">Red-bellied piranha</name>
    <dbReference type="NCBI Taxonomy" id="42514"/>
    <lineage>
        <taxon>Eukaryota</taxon>
        <taxon>Metazoa</taxon>
        <taxon>Chordata</taxon>
        <taxon>Craniata</taxon>
        <taxon>Vertebrata</taxon>
        <taxon>Euteleostomi</taxon>
        <taxon>Actinopterygii</taxon>
        <taxon>Neopterygii</taxon>
        <taxon>Teleostei</taxon>
        <taxon>Ostariophysi</taxon>
        <taxon>Characiformes</taxon>
        <taxon>Characoidei</taxon>
        <taxon>Pygocentrus</taxon>
    </lineage>
</organism>
<feature type="region of interest" description="Disordered" evidence="1">
    <location>
        <begin position="139"/>
        <end position="193"/>
    </location>
</feature>
<dbReference type="PANTHER" id="PTHR28604:SF1">
    <property type="entry name" value="PROLINE-RICH PROTEIN 29"/>
    <property type="match status" value="1"/>
</dbReference>
<feature type="compositionally biased region" description="Basic and acidic residues" evidence="1">
    <location>
        <begin position="182"/>
        <end position="193"/>
    </location>
</feature>
<dbReference type="GeneID" id="108413604"/>
<dbReference type="AlphaFoldDB" id="A0A3B4DUT2"/>
<keyword evidence="4" id="KW-1185">Reference proteome</keyword>
<dbReference type="PANTHER" id="PTHR28604">
    <property type="match status" value="1"/>
</dbReference>
<dbReference type="OrthoDB" id="8962708at2759"/>
<dbReference type="RefSeq" id="XP_017541704.1">
    <property type="nucleotide sequence ID" value="XM_017686215.2"/>
</dbReference>
<name>A0A3B4DUT2_PYGNA</name>
<evidence type="ECO:0000259" key="2">
    <source>
        <dbReference type="Pfam" id="PF15248"/>
    </source>
</evidence>
<sequence>MAWTEPTQPQFQSDDWSNINIVQQPPPQPVTLFQQLPAAVASPVPSVRPGHIREDLVELMMMQNAQMHQVFMNNMTMSALSMFGYTQTPEHTGPAAPAENDPEVYHHYYPYSPGLSHPVWMPSLGEPQMSQLQNISSFQDLPHPPHTIHTQHRDRRVVPPPPPPSATGTVGTDVPPATEYYEAERRQHGTEET</sequence>
<feature type="domain" description="DUF4587" evidence="2">
    <location>
        <begin position="48"/>
        <end position="108"/>
    </location>
</feature>
<dbReference type="Pfam" id="PF15248">
    <property type="entry name" value="DUF4587"/>
    <property type="match status" value="1"/>
</dbReference>
<dbReference type="GeneTree" id="ENSGT00940000168169"/>
<accession>A0A3B4DUT2</accession>
<evidence type="ECO:0000313" key="4">
    <source>
        <dbReference type="Proteomes" id="UP001501920"/>
    </source>
</evidence>
<feature type="compositionally biased region" description="Polar residues" evidence="1">
    <location>
        <begin position="1"/>
        <end position="21"/>
    </location>
</feature>
<dbReference type="OMA" id="QVIMNNI"/>
<reference evidence="3" key="3">
    <citation type="submission" date="2025-09" db="UniProtKB">
        <authorList>
            <consortium name="Ensembl"/>
        </authorList>
    </citation>
    <scope>IDENTIFICATION</scope>
</reference>
<evidence type="ECO:0000256" key="1">
    <source>
        <dbReference type="SAM" id="MobiDB-lite"/>
    </source>
</evidence>
<dbReference type="InterPro" id="IPR038915">
    <property type="entry name" value="PRR29-like"/>
</dbReference>
<proteinExistence type="predicted"/>
<dbReference type="InterPro" id="IPR027904">
    <property type="entry name" value="DUF4587"/>
</dbReference>
<reference evidence="3 4" key="1">
    <citation type="submission" date="2020-10" db="EMBL/GenBank/DDBJ databases">
        <title>Pygocentrus nattereri (red-bellied piranha) genome, fPygNat1, primary haplotype.</title>
        <authorList>
            <person name="Myers G."/>
            <person name="Meyer A."/>
            <person name="Karagic N."/>
            <person name="Pippel M."/>
            <person name="Winkler S."/>
            <person name="Tracey A."/>
            <person name="Wood J."/>
            <person name="Formenti G."/>
            <person name="Howe K."/>
            <person name="Fedrigo O."/>
            <person name="Jarvis E.D."/>
        </authorList>
    </citation>
    <scope>NUCLEOTIDE SEQUENCE [LARGE SCALE GENOMIC DNA]</scope>
</reference>
<evidence type="ECO:0000313" key="3">
    <source>
        <dbReference type="Ensembl" id="ENSPNAP00000028147.1"/>
    </source>
</evidence>